<dbReference type="Pfam" id="PF01243">
    <property type="entry name" value="PNPOx_N"/>
    <property type="match status" value="1"/>
</dbReference>
<name>A0A0Q2XF60_MYCGO</name>
<proteinExistence type="predicted"/>
<dbReference type="Proteomes" id="UP000051677">
    <property type="component" value="Unassembled WGS sequence"/>
</dbReference>
<organism evidence="3 4">
    <name type="scientific">Mycobacterium gordonae</name>
    <dbReference type="NCBI Taxonomy" id="1778"/>
    <lineage>
        <taxon>Bacteria</taxon>
        <taxon>Bacillati</taxon>
        <taxon>Actinomycetota</taxon>
        <taxon>Actinomycetes</taxon>
        <taxon>Mycobacteriales</taxon>
        <taxon>Mycobacteriaceae</taxon>
        <taxon>Mycobacterium</taxon>
    </lineage>
</organism>
<reference evidence="3 4" key="1">
    <citation type="submission" date="2015-10" db="EMBL/GenBank/DDBJ databases">
        <title>Mycobacterium gordonae draft genome assembly.</title>
        <authorList>
            <person name="Ustinova V."/>
            <person name="Smirnova T."/>
            <person name="Blagodatskikh K."/>
            <person name="Varlamov D."/>
            <person name="Larionova E."/>
            <person name="Chernousova L."/>
        </authorList>
    </citation>
    <scope>NUCLEOTIDE SEQUENCE [LARGE SCALE GENOMIC DNA]</scope>
    <source>
        <strain evidence="3 4">CTRI 14-8773</strain>
    </source>
</reference>
<dbReference type="GO" id="GO:0005829">
    <property type="term" value="C:cytosol"/>
    <property type="evidence" value="ECO:0007669"/>
    <property type="project" value="TreeGrafter"/>
</dbReference>
<gene>
    <name evidence="3" type="ORF">AO501_20520</name>
</gene>
<dbReference type="AlphaFoldDB" id="A0A0Q2XF60"/>
<dbReference type="GO" id="GO:0070967">
    <property type="term" value="F:coenzyme F420 binding"/>
    <property type="evidence" value="ECO:0007669"/>
    <property type="project" value="TreeGrafter"/>
</dbReference>
<evidence type="ECO:0000313" key="3">
    <source>
        <dbReference type="EMBL" id="KQH79836.1"/>
    </source>
</evidence>
<dbReference type="RefSeq" id="WP_055577288.1">
    <property type="nucleotide sequence ID" value="NZ_LKTM01000064.1"/>
</dbReference>
<dbReference type="EMBL" id="LKTM01000064">
    <property type="protein sequence ID" value="KQH79836.1"/>
    <property type="molecule type" value="Genomic_DNA"/>
</dbReference>
<accession>A0A0Q2XF60</accession>
<evidence type="ECO:0000256" key="1">
    <source>
        <dbReference type="ARBA" id="ARBA00023002"/>
    </source>
</evidence>
<sequence>MIDSSSAARLENADFGWITTVRRDGQPQSSYVWFHFDGDDVFVISEPTSGKVRNIAGNKRVSFHLDGDGTLGNGVLTIDGVAALSTGSDDPQRLAHYLSKYEHRIREGLESTPERYAANFSAAIKIGFDTIRAW</sequence>
<feature type="domain" description="Pyridoxamine 5'-phosphate oxidase N-terminal" evidence="2">
    <location>
        <begin position="7"/>
        <end position="114"/>
    </location>
</feature>
<evidence type="ECO:0000259" key="2">
    <source>
        <dbReference type="Pfam" id="PF01243"/>
    </source>
</evidence>
<dbReference type="InterPro" id="IPR012349">
    <property type="entry name" value="Split_barrel_FMN-bd"/>
</dbReference>
<dbReference type="GO" id="GO:0016627">
    <property type="term" value="F:oxidoreductase activity, acting on the CH-CH group of donors"/>
    <property type="evidence" value="ECO:0007669"/>
    <property type="project" value="TreeGrafter"/>
</dbReference>
<dbReference type="Gene3D" id="2.30.110.10">
    <property type="entry name" value="Electron Transport, Fmn-binding Protein, Chain A"/>
    <property type="match status" value="1"/>
</dbReference>
<dbReference type="OrthoDB" id="162914at2"/>
<evidence type="ECO:0000313" key="4">
    <source>
        <dbReference type="Proteomes" id="UP000051677"/>
    </source>
</evidence>
<dbReference type="SUPFAM" id="SSF50475">
    <property type="entry name" value="FMN-binding split barrel"/>
    <property type="match status" value="1"/>
</dbReference>
<dbReference type="InterPro" id="IPR052019">
    <property type="entry name" value="F420H2_bilvrd_red/Heme_oxyg"/>
</dbReference>
<dbReference type="PANTHER" id="PTHR35176:SF6">
    <property type="entry name" value="HEME OXYGENASE HI_0854-RELATED"/>
    <property type="match status" value="1"/>
</dbReference>
<keyword evidence="1" id="KW-0560">Oxidoreductase</keyword>
<protein>
    <recommendedName>
        <fullName evidence="2">Pyridoxamine 5'-phosphate oxidase N-terminal domain-containing protein</fullName>
    </recommendedName>
</protein>
<dbReference type="PANTHER" id="PTHR35176">
    <property type="entry name" value="HEME OXYGENASE HI_0854-RELATED"/>
    <property type="match status" value="1"/>
</dbReference>
<comment type="caution">
    <text evidence="3">The sequence shown here is derived from an EMBL/GenBank/DDBJ whole genome shotgun (WGS) entry which is preliminary data.</text>
</comment>
<dbReference type="InterPro" id="IPR011576">
    <property type="entry name" value="Pyridox_Oxase_N"/>
</dbReference>